<organism evidence="5 6">
    <name type="scientific">Cucurbita argyrosperma subsp. sororia</name>
    <dbReference type="NCBI Taxonomy" id="37648"/>
    <lineage>
        <taxon>Eukaryota</taxon>
        <taxon>Viridiplantae</taxon>
        <taxon>Streptophyta</taxon>
        <taxon>Embryophyta</taxon>
        <taxon>Tracheophyta</taxon>
        <taxon>Spermatophyta</taxon>
        <taxon>Magnoliopsida</taxon>
        <taxon>eudicotyledons</taxon>
        <taxon>Gunneridae</taxon>
        <taxon>Pentapetalae</taxon>
        <taxon>rosids</taxon>
        <taxon>fabids</taxon>
        <taxon>Cucurbitales</taxon>
        <taxon>Cucurbitaceae</taxon>
        <taxon>Cucurbiteae</taxon>
        <taxon>Cucurbita</taxon>
    </lineage>
</organism>
<dbReference type="InterPro" id="IPR041392">
    <property type="entry name" value="GHD"/>
</dbReference>
<dbReference type="GO" id="GO:0030246">
    <property type="term" value="F:carbohydrate binding"/>
    <property type="evidence" value="ECO:0007669"/>
    <property type="project" value="InterPro"/>
</dbReference>
<keyword evidence="2" id="KW-0378">Hydrolase</keyword>
<dbReference type="AlphaFoldDB" id="A0AAV6P2G5"/>
<accession>A0AAV6P2G5</accession>
<dbReference type="GO" id="GO:0005975">
    <property type="term" value="P:carbohydrate metabolic process"/>
    <property type="evidence" value="ECO:0007669"/>
    <property type="project" value="InterPro"/>
</dbReference>
<keyword evidence="6" id="KW-1185">Reference proteome</keyword>
<dbReference type="Pfam" id="PF17834">
    <property type="entry name" value="GHD"/>
    <property type="match status" value="1"/>
</dbReference>
<evidence type="ECO:0000256" key="1">
    <source>
        <dbReference type="ARBA" id="ARBA00022729"/>
    </source>
</evidence>
<evidence type="ECO:0000259" key="4">
    <source>
        <dbReference type="PROSITE" id="PS50228"/>
    </source>
</evidence>
<dbReference type="GO" id="GO:0004553">
    <property type="term" value="F:hydrolase activity, hydrolyzing O-glycosyl compounds"/>
    <property type="evidence" value="ECO:0007669"/>
    <property type="project" value="InterPro"/>
</dbReference>
<dbReference type="FunFam" id="2.60.120.260:FF:000076">
    <property type="entry name" value="Beta-galactosidase"/>
    <property type="match status" value="1"/>
</dbReference>
<reference evidence="5 6" key="1">
    <citation type="journal article" date="2021" name="Hortic Res">
        <title>The domestication of Cucurbita argyrosperma as revealed by the genome of its wild relative.</title>
        <authorList>
            <person name="Barrera-Redondo J."/>
            <person name="Sanchez-de la Vega G."/>
            <person name="Aguirre-Liguori J.A."/>
            <person name="Castellanos-Morales G."/>
            <person name="Gutierrez-Guerrero Y.T."/>
            <person name="Aguirre-Dugua X."/>
            <person name="Aguirre-Planter E."/>
            <person name="Tenaillon M.I."/>
            <person name="Lira-Saade R."/>
            <person name="Eguiarte L.E."/>
        </authorList>
    </citation>
    <scope>NUCLEOTIDE SEQUENCE [LARGE SCALE GENOMIC DNA]</scope>
    <source>
        <strain evidence="5">JBR-2021</strain>
    </source>
</reference>
<evidence type="ECO:0000256" key="3">
    <source>
        <dbReference type="ARBA" id="ARBA00023295"/>
    </source>
</evidence>
<dbReference type="Proteomes" id="UP000685013">
    <property type="component" value="Chromosome 2"/>
</dbReference>
<dbReference type="Pfam" id="PF02140">
    <property type="entry name" value="SUEL_Lectin"/>
    <property type="match status" value="1"/>
</dbReference>
<proteinExistence type="predicted"/>
<feature type="domain" description="SUEL-type lectin" evidence="4">
    <location>
        <begin position="438"/>
        <end position="519"/>
    </location>
</feature>
<feature type="non-terminal residue" evidence="5">
    <location>
        <position position="1"/>
    </location>
</feature>
<gene>
    <name evidence="5" type="primary">BGAL3</name>
    <name evidence="5" type="ORF">SDJN03_02373</name>
</gene>
<evidence type="ECO:0000313" key="6">
    <source>
        <dbReference type="Proteomes" id="UP000685013"/>
    </source>
</evidence>
<evidence type="ECO:0000256" key="2">
    <source>
        <dbReference type="ARBA" id="ARBA00022801"/>
    </source>
</evidence>
<dbReference type="Pfam" id="PF21467">
    <property type="entry name" value="BetaGal_gal-bd"/>
    <property type="match status" value="1"/>
</dbReference>
<dbReference type="InterPro" id="IPR000922">
    <property type="entry name" value="Lectin_gal-bd_dom"/>
</dbReference>
<keyword evidence="3" id="KW-0326">Glycosidase</keyword>
<comment type="caution">
    <text evidence="5">The sequence shown here is derived from an EMBL/GenBank/DDBJ whole genome shotgun (WGS) entry which is preliminary data.</text>
</comment>
<dbReference type="PROSITE" id="PS50228">
    <property type="entry name" value="SUEL_LECTIN"/>
    <property type="match status" value="1"/>
</dbReference>
<dbReference type="InterPro" id="IPR001944">
    <property type="entry name" value="Glycoside_Hdrlase_35"/>
</dbReference>
<sequence length="546" mass="60245">MCLIRQPKFGHLKRLHDAVKLCEKALLTGEPSNMTLGTYQKAKVFSSGSGDCAAFLSNYHWTSSARVTFNGRNYILPPWSISILPDCKSVIYNTAQVEVQINRMSFSPTNVEPFSWETFNEDISSIEDGPLMSYGGLLEQLNITRDTTDYLWYTTSVKVDSNESFLRGGRLPTLVAGSTGHGMHVFINGKLTGSSFGNHDSSKFKFTGRIQLQAGVNRVSLLSMAAGLPNNGPHFEMREMGVLGPVAIHGLDKGTMDLSRQTWSYKVGLEGEAMNLGSLSSIPAVDWVWDSSVQENTQPLTWYKAYFNAPEGDEPLALDMSSMQKGQVWINGKNIGRYWTVHANGNCTDCSYSGTYRPNKCQSGCGHPTQQWYHVPRSWLMPSRNLIVVFEEMGGNPSGITLVKRSITSICTEASEYRPVIKNTHQNHGGLNEQNVVKINLHCAARQFISAIKFVSFGTPSGACGNLQQGTCHFPNSRSVLQKLCVGRQRCLATVPTSIFGGDPCPNLSKKLSAEVVCQRRATPVTGNQWPCRGTYVPVNRQQTVN</sequence>
<dbReference type="CDD" id="cd22842">
    <property type="entry name" value="Gal_Rha_Lectin_BGal"/>
    <property type="match status" value="1"/>
</dbReference>
<protein>
    <submittedName>
        <fullName evidence="5">Beta-galactosidase 3</fullName>
    </submittedName>
</protein>
<name>A0AAV6P2G5_9ROSI</name>
<dbReference type="EMBL" id="JAGKQH010000002">
    <property type="protein sequence ID" value="KAG6605056.1"/>
    <property type="molecule type" value="Genomic_DNA"/>
</dbReference>
<keyword evidence="1" id="KW-0732">Signal</keyword>
<evidence type="ECO:0000313" key="5">
    <source>
        <dbReference type="EMBL" id="KAG6605056.1"/>
    </source>
</evidence>
<dbReference type="InterPro" id="IPR048913">
    <property type="entry name" value="BetaGal_gal-bd"/>
</dbReference>
<dbReference type="PANTHER" id="PTHR23421">
    <property type="entry name" value="BETA-GALACTOSIDASE RELATED"/>
    <property type="match status" value="1"/>
</dbReference>